<gene>
    <name evidence="1" type="ORF">GALMADRAFT_215038</name>
</gene>
<dbReference type="STRING" id="685588.A0A067SPP8"/>
<evidence type="ECO:0000313" key="2">
    <source>
        <dbReference type="Proteomes" id="UP000027222"/>
    </source>
</evidence>
<name>A0A067SPP8_GALM3</name>
<dbReference type="SUPFAM" id="SSF55729">
    <property type="entry name" value="Acyl-CoA N-acyltransferases (Nat)"/>
    <property type="match status" value="1"/>
</dbReference>
<dbReference type="EMBL" id="KL142401">
    <property type="protein sequence ID" value="KDR69674.1"/>
    <property type="molecule type" value="Genomic_DNA"/>
</dbReference>
<organism evidence="1 2">
    <name type="scientific">Galerina marginata (strain CBS 339.88)</name>
    <dbReference type="NCBI Taxonomy" id="685588"/>
    <lineage>
        <taxon>Eukaryota</taxon>
        <taxon>Fungi</taxon>
        <taxon>Dikarya</taxon>
        <taxon>Basidiomycota</taxon>
        <taxon>Agaricomycotina</taxon>
        <taxon>Agaricomycetes</taxon>
        <taxon>Agaricomycetidae</taxon>
        <taxon>Agaricales</taxon>
        <taxon>Agaricineae</taxon>
        <taxon>Strophariaceae</taxon>
        <taxon>Galerina</taxon>
    </lineage>
</organism>
<keyword evidence="2" id="KW-1185">Reference proteome</keyword>
<sequence>MIAGLCGGEVFVAEVEGTIIVTVVWFGPGRMIYDSDEQLEKAWPICAEIIPPKILLWWEADFLPKYAEFSEEAFGTGVKLRSWHLQLLAVDPKYLRKLLWKGETLKLRASADYNVAIYEKLGFIVGGETRYTGVSGSFPMWGMFQRIDQV</sequence>
<dbReference type="HOGENOM" id="CLU_086106_0_0_1"/>
<dbReference type="InterPro" id="IPR016181">
    <property type="entry name" value="Acyl_CoA_acyltransferase"/>
</dbReference>
<dbReference type="OrthoDB" id="61113at2759"/>
<protein>
    <recommendedName>
        <fullName evidence="3">N-acetyltransferase domain-containing protein</fullName>
    </recommendedName>
</protein>
<accession>A0A067SPP8</accession>
<dbReference type="Proteomes" id="UP000027222">
    <property type="component" value="Unassembled WGS sequence"/>
</dbReference>
<evidence type="ECO:0000313" key="1">
    <source>
        <dbReference type="EMBL" id="KDR69674.1"/>
    </source>
</evidence>
<proteinExistence type="predicted"/>
<reference evidence="2" key="1">
    <citation type="journal article" date="2014" name="Proc. Natl. Acad. Sci. U.S.A.">
        <title>Extensive sampling of basidiomycete genomes demonstrates inadequacy of the white-rot/brown-rot paradigm for wood decay fungi.</title>
        <authorList>
            <person name="Riley R."/>
            <person name="Salamov A.A."/>
            <person name="Brown D.W."/>
            <person name="Nagy L.G."/>
            <person name="Floudas D."/>
            <person name="Held B.W."/>
            <person name="Levasseur A."/>
            <person name="Lombard V."/>
            <person name="Morin E."/>
            <person name="Otillar R."/>
            <person name="Lindquist E.A."/>
            <person name="Sun H."/>
            <person name="LaButti K.M."/>
            <person name="Schmutz J."/>
            <person name="Jabbour D."/>
            <person name="Luo H."/>
            <person name="Baker S.E."/>
            <person name="Pisabarro A.G."/>
            <person name="Walton J.D."/>
            <person name="Blanchette R.A."/>
            <person name="Henrissat B."/>
            <person name="Martin F."/>
            <person name="Cullen D."/>
            <person name="Hibbett D.S."/>
            <person name="Grigoriev I.V."/>
        </authorList>
    </citation>
    <scope>NUCLEOTIDE SEQUENCE [LARGE SCALE GENOMIC DNA]</scope>
    <source>
        <strain evidence="2">CBS 339.88</strain>
    </source>
</reference>
<dbReference type="Gene3D" id="3.40.630.30">
    <property type="match status" value="1"/>
</dbReference>
<evidence type="ECO:0008006" key="3">
    <source>
        <dbReference type="Google" id="ProtNLM"/>
    </source>
</evidence>
<dbReference type="AlphaFoldDB" id="A0A067SPP8"/>